<evidence type="ECO:0000256" key="11">
    <source>
        <dbReference type="ARBA" id="ARBA00022840"/>
    </source>
</evidence>
<evidence type="ECO:0000256" key="12">
    <source>
        <dbReference type="ARBA" id="ARBA00022842"/>
    </source>
</evidence>
<dbReference type="GO" id="GO:0046872">
    <property type="term" value="F:metal ion binding"/>
    <property type="evidence" value="ECO:0007669"/>
    <property type="project" value="UniProtKB-KW"/>
</dbReference>
<comment type="cofactor">
    <cofactor evidence="2">
        <name>Mg(2+)</name>
        <dbReference type="ChEBI" id="CHEBI:18420"/>
    </cofactor>
</comment>
<evidence type="ECO:0000256" key="13">
    <source>
        <dbReference type="ARBA" id="ARBA00023152"/>
    </source>
</evidence>
<keyword evidence="10 16" id="KW-0418">Kinase</keyword>
<keyword evidence="7 16" id="KW-0808">Transferase</keyword>
<dbReference type="FunFam" id="3.40.50.1260:FF:000003">
    <property type="entry name" value="Phosphoglycerate kinase"/>
    <property type="match status" value="1"/>
</dbReference>
<feature type="binding site" evidence="14">
    <location>
        <begin position="65"/>
        <end position="68"/>
    </location>
    <ligand>
        <name>substrate</name>
    </ligand>
</feature>
<dbReference type="HAMAP" id="MF_00145">
    <property type="entry name" value="Phosphoglyc_kinase"/>
    <property type="match status" value="1"/>
</dbReference>
<evidence type="ECO:0000256" key="8">
    <source>
        <dbReference type="ARBA" id="ARBA00022723"/>
    </source>
</evidence>
<dbReference type="PROSITE" id="PS00111">
    <property type="entry name" value="PGLYCERATE_KINASE"/>
    <property type="match status" value="1"/>
</dbReference>
<comment type="caution">
    <text evidence="18">The sequence shown here is derived from an EMBL/GenBank/DDBJ whole genome shotgun (WGS) entry which is preliminary data.</text>
</comment>
<comment type="subunit">
    <text evidence="5 17">Monomer.</text>
</comment>
<keyword evidence="9" id="KW-0547">Nucleotide-binding</keyword>
<comment type="pathway">
    <text evidence="3 16">Carbohydrate degradation; glycolysis; pyruvate from D-glyceraldehyde 3-phosphate: step 2/5.</text>
</comment>
<evidence type="ECO:0000256" key="5">
    <source>
        <dbReference type="ARBA" id="ARBA00011245"/>
    </source>
</evidence>
<dbReference type="EC" id="2.7.2.3" evidence="6 16"/>
<dbReference type="PIRSF" id="PIRSF000724">
    <property type="entry name" value="Pgk"/>
    <property type="match status" value="1"/>
</dbReference>
<dbReference type="GO" id="GO:0004618">
    <property type="term" value="F:phosphoglycerate kinase activity"/>
    <property type="evidence" value="ECO:0007669"/>
    <property type="project" value="UniProtKB-EC"/>
</dbReference>
<keyword evidence="8" id="KW-0479">Metal-binding</keyword>
<dbReference type="Proteomes" id="UP001146793">
    <property type="component" value="Unassembled WGS sequence"/>
</dbReference>
<evidence type="ECO:0000313" key="19">
    <source>
        <dbReference type="Proteomes" id="UP001146793"/>
    </source>
</evidence>
<comment type="catalytic activity">
    <reaction evidence="1 16">
        <text>(2R)-3-phosphoglycerate + ATP = (2R)-3-phospho-glyceroyl phosphate + ADP</text>
        <dbReference type="Rhea" id="RHEA:14801"/>
        <dbReference type="ChEBI" id="CHEBI:30616"/>
        <dbReference type="ChEBI" id="CHEBI:57604"/>
        <dbReference type="ChEBI" id="CHEBI:58272"/>
        <dbReference type="ChEBI" id="CHEBI:456216"/>
        <dbReference type="EC" id="2.7.2.3"/>
    </reaction>
</comment>
<sequence>MSLSNKLSITDLDLKGKRVLIRCDYNVPLDKETGAITDPNRITATLPTLKYVMEKGARSLVLMSHLGRPSGKVVPKLSLKVVAEKLSELLEKPVTFLEDCVGEKVEKACAEPEEGSIFLLENLRFHKEEEGKGKDEEGNVVKATEEDTKKFRASLSKLGDVFINDAFGTAHRAHSSMVGVNLPQRASGFLLTKELTYFAKALEKPTKPYLAILGGKKVSDKILLIKNLLSKVDEMIICGAMAFTFKKFIHGVNVGKSICENDKEDLVKEIVVLAKKLDVKLHFPIDHLCADNFDNNANTILVTDEEGINENYMGLDCGPKTSEIFKKVILRAKTIVMNGMPGVFELPTFAKGTISLVNALAESTSNGAATIVCGGDSSASVKKFGKSNEVSHMSTGGGASIELLEGKVLPGVDALSDKEN</sequence>
<dbReference type="InterPro" id="IPR015911">
    <property type="entry name" value="Phosphoglycerate_kinase_CS"/>
</dbReference>
<feature type="binding site" evidence="14">
    <location>
        <position position="124"/>
    </location>
    <ligand>
        <name>(2R)-3-phosphoglycerate</name>
        <dbReference type="ChEBI" id="CHEBI:58272"/>
    </ligand>
</feature>
<dbReference type="GO" id="GO:0006096">
    <property type="term" value="P:glycolytic process"/>
    <property type="evidence" value="ECO:0007669"/>
    <property type="project" value="UniProtKB-KW"/>
</dbReference>
<feature type="binding site" evidence="15">
    <location>
        <position position="221"/>
    </location>
    <ligand>
        <name>ATP</name>
        <dbReference type="ChEBI" id="CHEBI:30616"/>
    </ligand>
</feature>
<organism evidence="18 19">
    <name type="scientific">Anaeramoeba flamelloides</name>
    <dbReference type="NCBI Taxonomy" id="1746091"/>
    <lineage>
        <taxon>Eukaryota</taxon>
        <taxon>Metamonada</taxon>
        <taxon>Anaeramoebidae</taxon>
        <taxon>Anaeramoeba</taxon>
    </lineage>
</organism>
<feature type="binding site" evidence="14">
    <location>
        <position position="41"/>
    </location>
    <ligand>
        <name>(2R)-3-phosphoglycerate</name>
        <dbReference type="ChEBI" id="CHEBI:58272"/>
    </ligand>
</feature>
<comment type="similarity">
    <text evidence="4 16">Belongs to the phosphoglycerate kinase family.</text>
</comment>
<dbReference type="InterPro" id="IPR001576">
    <property type="entry name" value="Phosphoglycerate_kinase"/>
</dbReference>
<evidence type="ECO:0000256" key="4">
    <source>
        <dbReference type="ARBA" id="ARBA00008982"/>
    </source>
</evidence>
<dbReference type="CDD" id="cd00318">
    <property type="entry name" value="Phosphoglycerate_kinase"/>
    <property type="match status" value="1"/>
</dbReference>
<feature type="binding site" evidence="15">
    <location>
        <position position="314"/>
    </location>
    <ligand>
        <name>ATP</name>
        <dbReference type="ChEBI" id="CHEBI:30616"/>
    </ligand>
</feature>
<evidence type="ECO:0000256" key="17">
    <source>
        <dbReference type="RuleBase" id="RU000696"/>
    </source>
</evidence>
<evidence type="ECO:0000256" key="9">
    <source>
        <dbReference type="ARBA" id="ARBA00022741"/>
    </source>
</evidence>
<gene>
    <name evidence="18" type="ORF">M0812_25151</name>
</gene>
<feature type="binding site" evidence="15">
    <location>
        <position position="345"/>
    </location>
    <ligand>
        <name>ATP</name>
        <dbReference type="ChEBI" id="CHEBI:30616"/>
    </ligand>
</feature>
<dbReference type="GO" id="GO:0006094">
    <property type="term" value="P:gluconeogenesis"/>
    <property type="evidence" value="ECO:0007669"/>
    <property type="project" value="TreeGrafter"/>
</dbReference>
<dbReference type="AlphaFoldDB" id="A0AAV7YME1"/>
<dbReference type="EMBL" id="JANTQA010000057">
    <property type="protein sequence ID" value="KAJ3429791.1"/>
    <property type="molecule type" value="Genomic_DNA"/>
</dbReference>
<name>A0AAV7YME1_9EUKA</name>
<dbReference type="GO" id="GO:0005524">
    <property type="term" value="F:ATP binding"/>
    <property type="evidence" value="ECO:0007669"/>
    <property type="project" value="UniProtKB-KW"/>
</dbReference>
<feature type="binding site" evidence="14">
    <location>
        <begin position="24"/>
        <end position="26"/>
    </location>
    <ligand>
        <name>substrate</name>
    </ligand>
</feature>
<evidence type="ECO:0000256" key="7">
    <source>
        <dbReference type="ARBA" id="ARBA00022679"/>
    </source>
</evidence>
<keyword evidence="13" id="KW-0324">Glycolysis</keyword>
<evidence type="ECO:0000256" key="1">
    <source>
        <dbReference type="ARBA" id="ARBA00000642"/>
    </source>
</evidence>
<dbReference type="GO" id="GO:0005829">
    <property type="term" value="C:cytosol"/>
    <property type="evidence" value="ECO:0007669"/>
    <property type="project" value="TreeGrafter"/>
</dbReference>
<dbReference type="SUPFAM" id="SSF53748">
    <property type="entry name" value="Phosphoglycerate kinase"/>
    <property type="match status" value="1"/>
</dbReference>
<keyword evidence="11 15" id="KW-0067">ATP-binding</keyword>
<proteinExistence type="inferred from homology"/>
<dbReference type="InterPro" id="IPR015824">
    <property type="entry name" value="Phosphoglycerate_kinase_N"/>
</dbReference>
<feature type="binding site" evidence="15">
    <location>
        <begin position="374"/>
        <end position="377"/>
    </location>
    <ligand>
        <name>ATP</name>
        <dbReference type="ChEBI" id="CHEBI:30616"/>
    </ligand>
</feature>
<evidence type="ECO:0000256" key="14">
    <source>
        <dbReference type="PIRSR" id="PIRSR000724-1"/>
    </source>
</evidence>
<accession>A0AAV7YME1</accession>
<evidence type="ECO:0000256" key="3">
    <source>
        <dbReference type="ARBA" id="ARBA00004838"/>
    </source>
</evidence>
<evidence type="ECO:0000256" key="2">
    <source>
        <dbReference type="ARBA" id="ARBA00001946"/>
    </source>
</evidence>
<evidence type="ECO:0000256" key="10">
    <source>
        <dbReference type="ARBA" id="ARBA00022777"/>
    </source>
</evidence>
<dbReference type="InterPro" id="IPR036043">
    <property type="entry name" value="Phosphoglycerate_kinase_sf"/>
</dbReference>
<keyword evidence="12" id="KW-0460">Magnesium</keyword>
<dbReference type="PRINTS" id="PR00477">
    <property type="entry name" value="PHGLYCKINASE"/>
</dbReference>
<dbReference type="GO" id="GO:0043531">
    <property type="term" value="F:ADP binding"/>
    <property type="evidence" value="ECO:0007669"/>
    <property type="project" value="TreeGrafter"/>
</dbReference>
<protein>
    <recommendedName>
        <fullName evidence="6 16">Phosphoglycerate kinase</fullName>
        <ecNumber evidence="6 16">2.7.2.3</ecNumber>
    </recommendedName>
</protein>
<dbReference type="Pfam" id="PF00162">
    <property type="entry name" value="PGK"/>
    <property type="match status" value="1"/>
</dbReference>
<dbReference type="PANTHER" id="PTHR11406:SF0">
    <property type="entry name" value="PHOSPHOGLYCERATE KINASE"/>
    <property type="match status" value="1"/>
</dbReference>
<dbReference type="PANTHER" id="PTHR11406">
    <property type="entry name" value="PHOSPHOGLYCERATE KINASE"/>
    <property type="match status" value="1"/>
</dbReference>
<evidence type="ECO:0000256" key="16">
    <source>
        <dbReference type="RuleBase" id="RU000532"/>
    </source>
</evidence>
<reference evidence="18" key="1">
    <citation type="submission" date="2022-08" db="EMBL/GenBank/DDBJ databases">
        <title>Novel sulphate-reducing endosymbionts in the free-living metamonad Anaeramoeba.</title>
        <authorList>
            <person name="Jerlstrom-Hultqvist J."/>
            <person name="Cepicka I."/>
            <person name="Gallot-Lavallee L."/>
            <person name="Salas-Leiva D."/>
            <person name="Curtis B.A."/>
            <person name="Zahonova K."/>
            <person name="Pipaliya S."/>
            <person name="Dacks J."/>
            <person name="Roger A.J."/>
        </authorList>
    </citation>
    <scope>NUCLEOTIDE SEQUENCE</scope>
    <source>
        <strain evidence="18">Busselton2</strain>
    </source>
</reference>
<evidence type="ECO:0000313" key="18">
    <source>
        <dbReference type="EMBL" id="KAJ3429791.1"/>
    </source>
</evidence>
<feature type="binding site" evidence="14">
    <location>
        <position position="172"/>
    </location>
    <ligand>
        <name>(2R)-3-phosphoglycerate</name>
        <dbReference type="ChEBI" id="CHEBI:58272"/>
    </ligand>
</feature>
<evidence type="ECO:0000256" key="15">
    <source>
        <dbReference type="PIRSR" id="PIRSR000724-2"/>
    </source>
</evidence>
<evidence type="ECO:0000256" key="6">
    <source>
        <dbReference type="ARBA" id="ARBA00013061"/>
    </source>
</evidence>
<dbReference type="FunFam" id="3.40.50.1260:FF:000019">
    <property type="entry name" value="Phosphoglycerate kinase 1"/>
    <property type="match status" value="1"/>
</dbReference>
<dbReference type="Gene3D" id="3.40.50.1260">
    <property type="entry name" value="Phosphoglycerate kinase, N-terminal domain"/>
    <property type="match status" value="3"/>
</dbReference>